<dbReference type="EMBL" id="WWEU01000002">
    <property type="protein sequence ID" value="MYM58909.1"/>
    <property type="molecule type" value="Genomic_DNA"/>
</dbReference>
<feature type="signal peptide" evidence="1">
    <location>
        <begin position="1"/>
        <end position="25"/>
    </location>
</feature>
<organism evidence="2 3">
    <name type="scientific">Vibrio tetraodonis subsp. pristinus</name>
    <dbReference type="NCBI Taxonomy" id="2695891"/>
    <lineage>
        <taxon>Bacteria</taxon>
        <taxon>Pseudomonadati</taxon>
        <taxon>Pseudomonadota</taxon>
        <taxon>Gammaproteobacteria</taxon>
        <taxon>Vibrionales</taxon>
        <taxon>Vibrionaceae</taxon>
        <taxon>Vibrio</taxon>
    </lineage>
</organism>
<sequence length="157" mass="17169">MIKRFFASFCWIVLVALALPSQALSYLTKCTNAASQPLTHNTSYDPIVDSVGRNPIFTKSSEIDGPSTPASKSGVDADLLAIAQSVRVSSFTRDGNDTNQNFPFDGNSFDKSSLSTTTYTLFSSSPINHWLGFHSQYRISGWKESNALYVALNGHFS</sequence>
<dbReference type="RefSeq" id="WP_160928216.1">
    <property type="nucleotide sequence ID" value="NZ_WWEU01000002.1"/>
</dbReference>
<evidence type="ECO:0000313" key="3">
    <source>
        <dbReference type="Proteomes" id="UP000478571"/>
    </source>
</evidence>
<accession>A0A6L8M063</accession>
<feature type="chain" id="PRO_5027025251" evidence="1">
    <location>
        <begin position="26"/>
        <end position="157"/>
    </location>
</feature>
<gene>
    <name evidence="2" type="ORF">GTG28_06705</name>
</gene>
<keyword evidence="3" id="KW-1185">Reference proteome</keyword>
<name>A0A6L8M063_9VIBR</name>
<keyword evidence="1" id="KW-0732">Signal</keyword>
<comment type="caution">
    <text evidence="2">The sequence shown here is derived from an EMBL/GenBank/DDBJ whole genome shotgun (WGS) entry which is preliminary data.</text>
</comment>
<dbReference type="AlphaFoldDB" id="A0A6L8M063"/>
<evidence type="ECO:0000256" key="1">
    <source>
        <dbReference type="SAM" id="SignalP"/>
    </source>
</evidence>
<evidence type="ECO:0000313" key="2">
    <source>
        <dbReference type="EMBL" id="MYM58909.1"/>
    </source>
</evidence>
<reference evidence="2 3" key="1">
    <citation type="submission" date="2020-01" db="EMBL/GenBank/DDBJ databases">
        <title>Draft Genome Sequence of Vibrio sp. strain OCN044, Isolated from a Healthy Coral at Palmyra Atoll.</title>
        <authorList>
            <person name="Videau P."/>
            <person name="Loughran R."/>
            <person name="Esquivel A."/>
            <person name="Deadmond M."/>
            <person name="Paddock B.E."/>
            <person name="Saw J.H."/>
            <person name="Ushijima B."/>
        </authorList>
    </citation>
    <scope>NUCLEOTIDE SEQUENCE [LARGE SCALE GENOMIC DNA]</scope>
    <source>
        <strain evidence="2 3">OCN044</strain>
    </source>
</reference>
<protein>
    <submittedName>
        <fullName evidence="2">Uncharacterized protein</fullName>
    </submittedName>
</protein>
<proteinExistence type="predicted"/>
<dbReference type="Proteomes" id="UP000478571">
    <property type="component" value="Unassembled WGS sequence"/>
</dbReference>